<organism evidence="1 2">
    <name type="scientific">Plantactinospora soyae</name>
    <dbReference type="NCBI Taxonomy" id="1544732"/>
    <lineage>
        <taxon>Bacteria</taxon>
        <taxon>Bacillati</taxon>
        <taxon>Actinomycetota</taxon>
        <taxon>Actinomycetes</taxon>
        <taxon>Micromonosporales</taxon>
        <taxon>Micromonosporaceae</taxon>
        <taxon>Plantactinospora</taxon>
    </lineage>
</organism>
<evidence type="ECO:0000313" key="1">
    <source>
        <dbReference type="EMBL" id="MBE1488105.1"/>
    </source>
</evidence>
<protein>
    <recommendedName>
        <fullName evidence="3">YbaB/EbfC family DNA-binding protein</fullName>
    </recommendedName>
</protein>
<name>A0A927M746_9ACTN</name>
<sequence>MPQDPEGFLVDWERRVEHQTMLTTELSQRMEQNRASVESRGGEAVVTVDSSGGLAELRLTERAMRLSADELASIILDTSRRAQAKMAQQMVDVVSSLYGSDSETASFIGNVYTGQFPEQPEEEEHDRR</sequence>
<reference evidence="1" key="1">
    <citation type="submission" date="2020-10" db="EMBL/GenBank/DDBJ databases">
        <title>Sequencing the genomes of 1000 actinobacteria strains.</title>
        <authorList>
            <person name="Klenk H.-P."/>
        </authorList>
    </citation>
    <scope>NUCLEOTIDE SEQUENCE</scope>
    <source>
        <strain evidence="1">DSM 46832</strain>
    </source>
</reference>
<accession>A0A927M746</accession>
<evidence type="ECO:0000313" key="2">
    <source>
        <dbReference type="Proteomes" id="UP000649753"/>
    </source>
</evidence>
<dbReference type="GO" id="GO:0003677">
    <property type="term" value="F:DNA binding"/>
    <property type="evidence" value="ECO:0007669"/>
    <property type="project" value="InterPro"/>
</dbReference>
<keyword evidence="2" id="KW-1185">Reference proteome</keyword>
<dbReference type="EMBL" id="JADBEB010000001">
    <property type="protein sequence ID" value="MBE1488105.1"/>
    <property type="molecule type" value="Genomic_DNA"/>
</dbReference>
<dbReference type="InterPro" id="IPR004401">
    <property type="entry name" value="YbaB/EbfC"/>
</dbReference>
<comment type="caution">
    <text evidence="1">The sequence shown here is derived from an EMBL/GenBank/DDBJ whole genome shotgun (WGS) entry which is preliminary data.</text>
</comment>
<proteinExistence type="predicted"/>
<dbReference type="Pfam" id="PF02575">
    <property type="entry name" value="YbaB_DNA_bd"/>
    <property type="match status" value="1"/>
</dbReference>
<dbReference type="AlphaFoldDB" id="A0A927M746"/>
<dbReference type="Proteomes" id="UP000649753">
    <property type="component" value="Unassembled WGS sequence"/>
</dbReference>
<gene>
    <name evidence="1" type="ORF">H4W31_003743</name>
</gene>
<dbReference type="InterPro" id="IPR036894">
    <property type="entry name" value="YbaB-like_sf"/>
</dbReference>
<dbReference type="Gene3D" id="3.30.1310.10">
    <property type="entry name" value="Nucleoid-associated protein YbaB-like domain"/>
    <property type="match status" value="1"/>
</dbReference>
<evidence type="ECO:0008006" key="3">
    <source>
        <dbReference type="Google" id="ProtNLM"/>
    </source>
</evidence>